<dbReference type="InterPro" id="IPR036691">
    <property type="entry name" value="Endo/exonu/phosph_ase_sf"/>
</dbReference>
<evidence type="ECO:0000313" key="1">
    <source>
        <dbReference type="EMBL" id="VDL90725.1"/>
    </source>
</evidence>
<gene>
    <name evidence="1" type="ORF">SSLN_LOCUS4340</name>
</gene>
<reference evidence="1 2" key="2">
    <citation type="submission" date="2018-11" db="EMBL/GenBank/DDBJ databases">
        <authorList>
            <consortium name="Pathogen Informatics"/>
        </authorList>
    </citation>
    <scope>NUCLEOTIDE SEQUENCE [LARGE SCALE GENOMIC DNA]</scope>
    <source>
        <strain evidence="1 2">NST_G2</strain>
    </source>
</reference>
<proteinExistence type="predicted"/>
<dbReference type="Gene3D" id="3.60.10.10">
    <property type="entry name" value="Endonuclease/exonuclease/phosphatase"/>
    <property type="match status" value="1"/>
</dbReference>
<accession>A0A183SJE2</accession>
<dbReference type="EMBL" id="UYSU01032831">
    <property type="protein sequence ID" value="VDL90725.1"/>
    <property type="molecule type" value="Genomic_DNA"/>
</dbReference>
<dbReference type="AlphaFoldDB" id="A0A183SJE2"/>
<evidence type="ECO:0000313" key="3">
    <source>
        <dbReference type="WBParaSite" id="SSLN_0000448701-mRNA-1"/>
    </source>
</evidence>
<sequence length="285" mass="33136">MDDGRVFEIPRNLSLAREDLPGDVEQRDASVIITELPVPPFVCRDGNGRVFEILRNFSLASHLLEMDDCRVYEILSNLYLAPHLLKECCEFCHQPWPTNNVLLLLRTCAGHGLLLTNTFFRLPTREKATWMQTRSRRWQVLDYVLVRRRDQQDVLVTKAIRDVVGWTDHHLIVFKIRLRLQTRRKLQDKRPPGKGAPALLSSDDTKYLKRCSSTISAAAVNWLPRHDCPNSHLEQAMLPERRDGLWKIMQEFGCPEWFYGDVTTGARRQGGQKRRYEDTLKNSLK</sequence>
<dbReference type="Proteomes" id="UP000275846">
    <property type="component" value="Unassembled WGS sequence"/>
</dbReference>
<dbReference type="OrthoDB" id="413900at2759"/>
<dbReference type="WBParaSite" id="SSLN_0000448701-mRNA-1">
    <property type="protein sequence ID" value="SSLN_0000448701-mRNA-1"/>
    <property type="gene ID" value="SSLN_0000448701"/>
</dbReference>
<protein>
    <submittedName>
        <fullName evidence="1 3">Uncharacterized protein</fullName>
    </submittedName>
</protein>
<reference evidence="3" key="1">
    <citation type="submission" date="2016-06" db="UniProtKB">
        <authorList>
            <consortium name="WormBaseParasite"/>
        </authorList>
    </citation>
    <scope>IDENTIFICATION</scope>
</reference>
<organism evidence="3">
    <name type="scientific">Schistocephalus solidus</name>
    <name type="common">Tapeworm</name>
    <dbReference type="NCBI Taxonomy" id="70667"/>
    <lineage>
        <taxon>Eukaryota</taxon>
        <taxon>Metazoa</taxon>
        <taxon>Spiralia</taxon>
        <taxon>Lophotrochozoa</taxon>
        <taxon>Platyhelminthes</taxon>
        <taxon>Cestoda</taxon>
        <taxon>Eucestoda</taxon>
        <taxon>Diphyllobothriidea</taxon>
        <taxon>Diphyllobothriidae</taxon>
        <taxon>Schistocephalus</taxon>
    </lineage>
</organism>
<evidence type="ECO:0000313" key="2">
    <source>
        <dbReference type="Proteomes" id="UP000275846"/>
    </source>
</evidence>
<keyword evidence="2" id="KW-1185">Reference proteome</keyword>
<name>A0A183SJE2_SCHSO</name>